<name>A0ABR5B5X3_CRYGA</name>
<feature type="chain" id="PRO_5045244410" evidence="2">
    <location>
        <begin position="18"/>
        <end position="88"/>
    </location>
</feature>
<evidence type="ECO:0000313" key="3">
    <source>
        <dbReference type="EMBL" id="KIR58958.1"/>
    </source>
</evidence>
<evidence type="ECO:0000313" key="4">
    <source>
        <dbReference type="Proteomes" id="UP000053800"/>
    </source>
</evidence>
<proteinExistence type="predicted"/>
<keyword evidence="2" id="KW-0732">Signal</keyword>
<feature type="signal peptide" evidence="2">
    <location>
        <begin position="1"/>
        <end position="17"/>
    </location>
</feature>
<evidence type="ECO:0000256" key="2">
    <source>
        <dbReference type="SAM" id="SignalP"/>
    </source>
</evidence>
<keyword evidence="1" id="KW-0472">Membrane</keyword>
<keyword evidence="1" id="KW-1133">Transmembrane helix</keyword>
<dbReference type="EMBL" id="KN848903">
    <property type="protein sequence ID" value="KIR58958.1"/>
    <property type="molecule type" value="Genomic_DNA"/>
</dbReference>
<keyword evidence="4" id="KW-1185">Reference proteome</keyword>
<gene>
    <name evidence="3" type="ORF">I314_05372</name>
</gene>
<reference evidence="3 4" key="1">
    <citation type="submission" date="2015-01" db="EMBL/GenBank/DDBJ databases">
        <title>The Genome Sequence of Cryptococcus gattii CA1873.</title>
        <authorList>
            <consortium name="The Broad Institute Genomics Platform"/>
            <person name="Cuomo C."/>
            <person name="Litvintseva A."/>
            <person name="Chen Y."/>
            <person name="Heitman J."/>
            <person name="Sun S."/>
            <person name="Springer D."/>
            <person name="Dromer F."/>
            <person name="Young S."/>
            <person name="Zeng Q."/>
            <person name="Gargeya S."/>
            <person name="Abouelleil A."/>
            <person name="Alvarado L."/>
            <person name="Chapman S.B."/>
            <person name="Gainer-Dewar J."/>
            <person name="Goldberg J."/>
            <person name="Griggs A."/>
            <person name="Gujja S."/>
            <person name="Hansen M."/>
            <person name="Howarth C."/>
            <person name="Imamovic A."/>
            <person name="Larimer J."/>
            <person name="Murphy C."/>
            <person name="Naylor J."/>
            <person name="Pearson M."/>
            <person name="Priest M."/>
            <person name="Roberts A."/>
            <person name="Saif S."/>
            <person name="Shea T."/>
            <person name="Sykes S."/>
            <person name="Wortman J."/>
            <person name="Nusbaum C."/>
            <person name="Birren B."/>
        </authorList>
    </citation>
    <scope>NUCLEOTIDE SEQUENCE [LARGE SCALE GENOMIC DNA]</scope>
    <source>
        <strain evidence="3 4">CA1873</strain>
    </source>
</reference>
<organism evidence="3 4">
    <name type="scientific">Cryptococcus bacillisporus CA1873</name>
    <dbReference type="NCBI Taxonomy" id="1296111"/>
    <lineage>
        <taxon>Eukaryota</taxon>
        <taxon>Fungi</taxon>
        <taxon>Dikarya</taxon>
        <taxon>Basidiomycota</taxon>
        <taxon>Agaricomycotina</taxon>
        <taxon>Tremellomycetes</taxon>
        <taxon>Tremellales</taxon>
        <taxon>Cryptococcaceae</taxon>
        <taxon>Cryptococcus</taxon>
        <taxon>Cryptococcus gattii species complex</taxon>
    </lineage>
</organism>
<keyword evidence="1" id="KW-0812">Transmembrane</keyword>
<dbReference type="Proteomes" id="UP000053800">
    <property type="component" value="Unassembled WGS sequence"/>
</dbReference>
<evidence type="ECO:0000256" key="1">
    <source>
        <dbReference type="SAM" id="Phobius"/>
    </source>
</evidence>
<feature type="transmembrane region" description="Helical" evidence="1">
    <location>
        <begin position="32"/>
        <end position="48"/>
    </location>
</feature>
<sequence length="88" mass="10337">MCLPVIHLLLCLVLYNGSKFNNMMRYHPKDHLMTLLSVFCLNIRWMGIMKMAPSMKRQEGSLNKSSRLHQEIDWRIELTEISMNDGRG</sequence>
<accession>A0ABR5B5X3</accession>
<protein>
    <submittedName>
        <fullName evidence="3">Uncharacterized protein</fullName>
    </submittedName>
</protein>